<proteinExistence type="predicted"/>
<comment type="caution">
    <text evidence="1">The sequence shown here is derived from an EMBL/GenBank/DDBJ whole genome shotgun (WGS) entry which is preliminary data.</text>
</comment>
<dbReference type="InterPro" id="IPR011463">
    <property type="entry name" value="DUF1569"/>
</dbReference>
<dbReference type="Pfam" id="PF07606">
    <property type="entry name" value="DUF1569"/>
    <property type="match status" value="1"/>
</dbReference>
<dbReference type="InterPro" id="IPR034660">
    <property type="entry name" value="DinB/YfiT-like"/>
</dbReference>
<evidence type="ECO:0000313" key="1">
    <source>
        <dbReference type="EMBL" id="OIR14363.1"/>
    </source>
</evidence>
<evidence type="ECO:0008006" key="2">
    <source>
        <dbReference type="Google" id="ProtNLM"/>
    </source>
</evidence>
<organism evidence="1">
    <name type="scientific">mine drainage metagenome</name>
    <dbReference type="NCBI Taxonomy" id="410659"/>
    <lineage>
        <taxon>unclassified sequences</taxon>
        <taxon>metagenomes</taxon>
        <taxon>ecological metagenomes</taxon>
    </lineage>
</organism>
<dbReference type="EMBL" id="MLJW01000012">
    <property type="protein sequence ID" value="OIR14363.1"/>
    <property type="molecule type" value="Genomic_DNA"/>
</dbReference>
<dbReference type="Gene3D" id="1.20.120.450">
    <property type="entry name" value="dinb family like domain"/>
    <property type="match status" value="1"/>
</dbReference>
<reference evidence="1" key="1">
    <citation type="submission" date="2016-10" db="EMBL/GenBank/DDBJ databases">
        <title>Sequence of Gallionella enrichment culture.</title>
        <authorList>
            <person name="Poehlein A."/>
            <person name="Muehling M."/>
            <person name="Daniel R."/>
        </authorList>
    </citation>
    <scope>NUCLEOTIDE SEQUENCE</scope>
</reference>
<dbReference type="AlphaFoldDB" id="A0A1J5T2H5"/>
<protein>
    <recommendedName>
        <fullName evidence="2">DinB superfamily protein</fullName>
    </recommendedName>
</protein>
<gene>
    <name evidence="1" type="ORF">GALL_48360</name>
</gene>
<accession>A0A1J5T2H5</accession>
<name>A0A1J5T2H5_9ZZZZ</name>
<sequence length="148" mass="17694">MKSIFDKTTRDELINRINLLNESSSAQWGKMNIYQMLKHCTLCEEMYLGKKKYKRTFLGYMFGRLGLKNLLKDEKPIQRNAPTSPAFKIIEVSGDVLAEKMKWISLMNEYEQFSNNNFEHWFFGKMTKEQVGYFVYKHTDHHLRQFNC</sequence>